<dbReference type="EMBL" id="JARK01001351">
    <property type="protein sequence ID" value="EYC23251.1"/>
    <property type="molecule type" value="Genomic_DNA"/>
</dbReference>
<accession>A0A016V7J7</accession>
<proteinExistence type="predicted"/>
<dbReference type="Proteomes" id="UP000024635">
    <property type="component" value="Unassembled WGS sequence"/>
</dbReference>
<evidence type="ECO:0000313" key="2">
    <source>
        <dbReference type="Proteomes" id="UP000024635"/>
    </source>
</evidence>
<gene>
    <name evidence="1" type="primary">Acey_s0015.g2550</name>
    <name evidence="1" type="ORF">Y032_0015g2550</name>
</gene>
<comment type="caution">
    <text evidence="1">The sequence shown here is derived from an EMBL/GenBank/DDBJ whole genome shotgun (WGS) entry which is preliminary data.</text>
</comment>
<name>A0A016V7J7_9BILA</name>
<sequence>MENTSAEAPFASCTLQMPRNTAIEATHKNASTADDDPSRCAAEISLTTTKADVMSRTFASDCTAIVIHDRKGRQLLDAQISFCSPFCALAARSALCCCMHTRLKNSCSNVP</sequence>
<dbReference type="AlphaFoldDB" id="A0A016V7J7"/>
<keyword evidence="2" id="KW-1185">Reference proteome</keyword>
<evidence type="ECO:0000313" key="1">
    <source>
        <dbReference type="EMBL" id="EYC23251.1"/>
    </source>
</evidence>
<organism evidence="1 2">
    <name type="scientific">Ancylostoma ceylanicum</name>
    <dbReference type="NCBI Taxonomy" id="53326"/>
    <lineage>
        <taxon>Eukaryota</taxon>
        <taxon>Metazoa</taxon>
        <taxon>Ecdysozoa</taxon>
        <taxon>Nematoda</taxon>
        <taxon>Chromadorea</taxon>
        <taxon>Rhabditida</taxon>
        <taxon>Rhabditina</taxon>
        <taxon>Rhabditomorpha</taxon>
        <taxon>Strongyloidea</taxon>
        <taxon>Ancylostomatidae</taxon>
        <taxon>Ancylostomatinae</taxon>
        <taxon>Ancylostoma</taxon>
    </lineage>
</organism>
<protein>
    <submittedName>
        <fullName evidence="1">Uncharacterized protein</fullName>
    </submittedName>
</protein>
<reference evidence="2" key="1">
    <citation type="journal article" date="2015" name="Nat. Genet.">
        <title>The genome and transcriptome of the zoonotic hookworm Ancylostoma ceylanicum identify infection-specific gene families.</title>
        <authorList>
            <person name="Schwarz E.M."/>
            <person name="Hu Y."/>
            <person name="Antoshechkin I."/>
            <person name="Miller M.M."/>
            <person name="Sternberg P.W."/>
            <person name="Aroian R.V."/>
        </authorList>
    </citation>
    <scope>NUCLEOTIDE SEQUENCE</scope>
    <source>
        <strain evidence="2">HY135</strain>
    </source>
</reference>